<comment type="similarity">
    <text evidence="2">Belongs to the Rht family.</text>
</comment>
<feature type="transmembrane region" description="Helical" evidence="7">
    <location>
        <begin position="107"/>
        <end position="133"/>
    </location>
</feature>
<keyword evidence="6 7" id="KW-0472">Membrane</keyword>
<keyword evidence="11" id="KW-1185">Reference proteome</keyword>
<dbReference type="EMBL" id="LS483469">
    <property type="protein sequence ID" value="SQI36325.1"/>
    <property type="molecule type" value="Genomic_DNA"/>
</dbReference>
<evidence type="ECO:0000256" key="5">
    <source>
        <dbReference type="ARBA" id="ARBA00022989"/>
    </source>
</evidence>
<dbReference type="GO" id="GO:0005886">
    <property type="term" value="C:plasma membrane"/>
    <property type="evidence" value="ECO:0007669"/>
    <property type="project" value="UniProtKB-SubCell"/>
</dbReference>
<dbReference type="EMBL" id="CP065673">
    <property type="protein sequence ID" value="QPS21540.1"/>
    <property type="molecule type" value="Genomic_DNA"/>
</dbReference>
<evidence type="ECO:0000256" key="3">
    <source>
        <dbReference type="ARBA" id="ARBA00022475"/>
    </source>
</evidence>
<name>A0A2X4X9C8_SERPL</name>
<dbReference type="Proteomes" id="UP000248897">
    <property type="component" value="Chromosome 1"/>
</dbReference>
<dbReference type="GO" id="GO:0042970">
    <property type="term" value="F:homoserine transmembrane transporter activity"/>
    <property type="evidence" value="ECO:0007669"/>
    <property type="project" value="TreeGrafter"/>
</dbReference>
<dbReference type="InterPro" id="IPR001123">
    <property type="entry name" value="LeuE-type"/>
</dbReference>
<evidence type="ECO:0000313" key="10">
    <source>
        <dbReference type="Proteomes" id="UP000248897"/>
    </source>
</evidence>
<reference evidence="9 10" key="1">
    <citation type="submission" date="2018-06" db="EMBL/GenBank/DDBJ databases">
        <authorList>
            <consortium name="Pathogen Informatics"/>
            <person name="Doyle S."/>
        </authorList>
    </citation>
    <scope>NUCLEOTIDE SEQUENCE [LARGE SCALE GENOMIC DNA]</scope>
    <source>
        <strain evidence="9 10">NCTC12961</strain>
    </source>
</reference>
<keyword evidence="4 7" id="KW-0812">Transmembrane</keyword>
<evidence type="ECO:0000313" key="8">
    <source>
        <dbReference type="EMBL" id="QPS21540.1"/>
    </source>
</evidence>
<feature type="transmembrane region" description="Helical" evidence="7">
    <location>
        <begin position="36"/>
        <end position="58"/>
    </location>
</feature>
<evidence type="ECO:0000256" key="1">
    <source>
        <dbReference type="ARBA" id="ARBA00004651"/>
    </source>
</evidence>
<evidence type="ECO:0000256" key="7">
    <source>
        <dbReference type="SAM" id="Phobius"/>
    </source>
</evidence>
<dbReference type="PANTHER" id="PTHR30086:SF14">
    <property type="entry name" value="HOMOSERINE_HOMOSERINE LACTONE EFFLUX PROTEIN"/>
    <property type="match status" value="1"/>
</dbReference>
<dbReference type="Pfam" id="PF01810">
    <property type="entry name" value="LysE"/>
    <property type="match status" value="1"/>
</dbReference>
<feature type="transmembrane region" description="Helical" evidence="7">
    <location>
        <begin position="145"/>
        <end position="167"/>
    </location>
</feature>
<feature type="transmembrane region" description="Helical" evidence="7">
    <location>
        <begin position="179"/>
        <end position="200"/>
    </location>
</feature>
<dbReference type="PANTHER" id="PTHR30086">
    <property type="entry name" value="ARGININE EXPORTER PROTEIN ARGO"/>
    <property type="match status" value="1"/>
</dbReference>
<comment type="subcellular location">
    <subcellularLocation>
        <location evidence="1">Cell membrane</location>
        <topology evidence="1">Multi-pass membrane protein</topology>
    </subcellularLocation>
</comment>
<dbReference type="Proteomes" id="UP000594967">
    <property type="component" value="Chromosome"/>
</dbReference>
<evidence type="ECO:0000256" key="2">
    <source>
        <dbReference type="ARBA" id="ARBA00007928"/>
    </source>
</evidence>
<evidence type="ECO:0000256" key="4">
    <source>
        <dbReference type="ARBA" id="ARBA00022692"/>
    </source>
</evidence>
<feature type="transmembrane region" description="Helical" evidence="7">
    <location>
        <begin position="70"/>
        <end position="87"/>
    </location>
</feature>
<gene>
    <name evidence="9" type="primary">rhtB_2</name>
    <name evidence="8" type="ORF">I6G64_03740</name>
    <name evidence="9" type="ORF">NCTC12961_02103</name>
</gene>
<keyword evidence="3" id="KW-1003">Cell membrane</keyword>
<sequence length="203" mass="21647">MNADFLFTSLLIVISPGTGALITLSTGLQQGTRSALVAAAGCTLGVLPHMLAAVTGLAALLQTSALAFDLVKYLGVVYLLFMGWETLREKGPLALSQANSPSTDGALVRYAVVANALNPKLSIFFLAFLPQFITVGDAHPARTMLLLSAVFAVMTFVIFSLYGAFAARVRHRILGNARVMHWIRWSVSLAFIGLAIKLALTSH</sequence>
<proteinExistence type="inferred from homology"/>
<dbReference type="RefSeq" id="WP_063202870.1">
    <property type="nucleotide sequence ID" value="NZ_CAMITG010000003.1"/>
</dbReference>
<evidence type="ECO:0000256" key="6">
    <source>
        <dbReference type="ARBA" id="ARBA00023136"/>
    </source>
</evidence>
<dbReference type="PIRSF" id="PIRSF006324">
    <property type="entry name" value="LeuE"/>
    <property type="match status" value="1"/>
</dbReference>
<feature type="transmembrane region" description="Helical" evidence="7">
    <location>
        <begin position="6"/>
        <end position="24"/>
    </location>
</feature>
<dbReference type="AlphaFoldDB" id="A0A2X4X9C8"/>
<reference evidence="8 11" key="2">
    <citation type="submission" date="2020-12" db="EMBL/GenBank/DDBJ databases">
        <title>FDA dAtabase for Regulatory Grade micrObial Sequences (FDA-ARGOS): Supporting development and validation of Infectious Disease Dx tests.</title>
        <authorList>
            <person name="Sproer C."/>
            <person name="Gronow S."/>
            <person name="Severitt S."/>
            <person name="Schroder I."/>
            <person name="Tallon L."/>
            <person name="Sadzewicz L."/>
            <person name="Zhao X."/>
            <person name="Boylan J."/>
            <person name="Ott S."/>
            <person name="Bowen H."/>
            <person name="Vavikolanu K."/>
            <person name="Mehta A."/>
            <person name="Aluvathingal J."/>
            <person name="Nadendla S."/>
            <person name="Lowell S."/>
            <person name="Myers T."/>
            <person name="Yan Y."/>
            <person name="Sichtig H."/>
        </authorList>
    </citation>
    <scope>NUCLEOTIDE SEQUENCE [LARGE SCALE GENOMIC DNA]</scope>
    <source>
        <strain evidence="8 11">FDAARGOS_907</strain>
    </source>
</reference>
<protein>
    <submittedName>
        <fullName evidence="9">Homoserine/homoserine lactone efflux protein</fullName>
    </submittedName>
    <submittedName>
        <fullName evidence="8">LysE family translocator</fullName>
    </submittedName>
</protein>
<keyword evidence="5 7" id="KW-1133">Transmembrane helix</keyword>
<accession>A0A2X4X9C8</accession>
<dbReference type="STRING" id="82996.ADP72_02085"/>
<evidence type="ECO:0000313" key="9">
    <source>
        <dbReference type="EMBL" id="SQI36325.1"/>
    </source>
</evidence>
<organism evidence="9 10">
    <name type="scientific">Serratia plymuthica</name>
    <dbReference type="NCBI Taxonomy" id="82996"/>
    <lineage>
        <taxon>Bacteria</taxon>
        <taxon>Pseudomonadati</taxon>
        <taxon>Pseudomonadota</taxon>
        <taxon>Gammaproteobacteria</taxon>
        <taxon>Enterobacterales</taxon>
        <taxon>Yersiniaceae</taxon>
        <taxon>Serratia</taxon>
    </lineage>
</organism>
<evidence type="ECO:0000313" key="11">
    <source>
        <dbReference type="Proteomes" id="UP000594967"/>
    </source>
</evidence>